<protein>
    <submittedName>
        <fullName evidence="1">Uncharacterized protein</fullName>
    </submittedName>
</protein>
<proteinExistence type="predicted"/>
<comment type="caution">
    <text evidence="1">The sequence shown here is derived from an EMBL/GenBank/DDBJ whole genome shotgun (WGS) entry which is preliminary data.</text>
</comment>
<name>A0ABQ4YF52_9ASTR</name>
<gene>
    <name evidence="1" type="ORF">Tco_0725467</name>
</gene>
<reference evidence="1" key="2">
    <citation type="submission" date="2022-01" db="EMBL/GenBank/DDBJ databases">
        <authorList>
            <person name="Yamashiro T."/>
            <person name="Shiraishi A."/>
            <person name="Satake H."/>
            <person name="Nakayama K."/>
        </authorList>
    </citation>
    <scope>NUCLEOTIDE SEQUENCE</scope>
</reference>
<accession>A0ABQ4YF52</accession>
<organism evidence="1 2">
    <name type="scientific">Tanacetum coccineum</name>
    <dbReference type="NCBI Taxonomy" id="301880"/>
    <lineage>
        <taxon>Eukaryota</taxon>
        <taxon>Viridiplantae</taxon>
        <taxon>Streptophyta</taxon>
        <taxon>Embryophyta</taxon>
        <taxon>Tracheophyta</taxon>
        <taxon>Spermatophyta</taxon>
        <taxon>Magnoliopsida</taxon>
        <taxon>eudicotyledons</taxon>
        <taxon>Gunneridae</taxon>
        <taxon>Pentapetalae</taxon>
        <taxon>asterids</taxon>
        <taxon>campanulids</taxon>
        <taxon>Asterales</taxon>
        <taxon>Asteraceae</taxon>
        <taxon>Asteroideae</taxon>
        <taxon>Anthemideae</taxon>
        <taxon>Anthemidinae</taxon>
        <taxon>Tanacetum</taxon>
    </lineage>
</organism>
<dbReference type="EMBL" id="BQNB010010313">
    <property type="protein sequence ID" value="GJS75586.1"/>
    <property type="molecule type" value="Genomic_DNA"/>
</dbReference>
<sequence length="83" mass="8652">MIPLVEPLYGENLVGEASTSRVLATATTTALSTAFIPTSSVPPISVAGYEAFGTGSSTEVPSPPKIVFKNEELETTPEHTTTL</sequence>
<keyword evidence="2" id="KW-1185">Reference proteome</keyword>
<evidence type="ECO:0000313" key="1">
    <source>
        <dbReference type="EMBL" id="GJS75586.1"/>
    </source>
</evidence>
<dbReference type="Proteomes" id="UP001151760">
    <property type="component" value="Unassembled WGS sequence"/>
</dbReference>
<reference evidence="1" key="1">
    <citation type="journal article" date="2022" name="Int. J. Mol. Sci.">
        <title>Draft Genome of Tanacetum Coccineum: Genomic Comparison of Closely Related Tanacetum-Family Plants.</title>
        <authorList>
            <person name="Yamashiro T."/>
            <person name="Shiraishi A."/>
            <person name="Nakayama K."/>
            <person name="Satake H."/>
        </authorList>
    </citation>
    <scope>NUCLEOTIDE SEQUENCE</scope>
</reference>
<evidence type="ECO:0000313" key="2">
    <source>
        <dbReference type="Proteomes" id="UP001151760"/>
    </source>
</evidence>